<dbReference type="PANTHER" id="PTHR11802:SF190">
    <property type="entry name" value="PHEROMONE-PROCESSING CARBOXYPEPTIDASE KEX1"/>
    <property type="match status" value="1"/>
</dbReference>
<feature type="region of interest" description="Disordered" evidence="11">
    <location>
        <begin position="613"/>
        <end position="642"/>
    </location>
</feature>
<feature type="signal peptide" evidence="10">
    <location>
        <begin position="1"/>
        <end position="18"/>
    </location>
</feature>
<comment type="catalytic activity">
    <reaction evidence="1">
        <text>Preferential release of a C-terminal arginine or lysine residue.</text>
        <dbReference type="EC" id="3.4.16.6"/>
    </reaction>
</comment>
<organism evidence="13 14">
    <name type="scientific">Cyclotella cryptica</name>
    <dbReference type="NCBI Taxonomy" id="29204"/>
    <lineage>
        <taxon>Eukaryota</taxon>
        <taxon>Sar</taxon>
        <taxon>Stramenopiles</taxon>
        <taxon>Ochrophyta</taxon>
        <taxon>Bacillariophyta</taxon>
        <taxon>Coscinodiscophyceae</taxon>
        <taxon>Thalassiosirophycidae</taxon>
        <taxon>Stephanodiscales</taxon>
        <taxon>Stephanodiscaceae</taxon>
        <taxon>Cyclotella</taxon>
    </lineage>
</organism>
<keyword evidence="8" id="KW-0333">Golgi apparatus</keyword>
<evidence type="ECO:0000313" key="14">
    <source>
        <dbReference type="Proteomes" id="UP001516023"/>
    </source>
</evidence>
<accession>A0ABD3PXT2</accession>
<dbReference type="GO" id="GO:0004185">
    <property type="term" value="F:serine-type carboxypeptidase activity"/>
    <property type="evidence" value="ECO:0007669"/>
    <property type="project" value="UniProtKB-UniRule"/>
</dbReference>
<evidence type="ECO:0000256" key="7">
    <source>
        <dbReference type="ARBA" id="ARBA00022989"/>
    </source>
</evidence>
<dbReference type="GO" id="GO:0005794">
    <property type="term" value="C:Golgi apparatus"/>
    <property type="evidence" value="ECO:0007669"/>
    <property type="project" value="UniProtKB-SubCell"/>
</dbReference>
<dbReference type="PANTHER" id="PTHR11802">
    <property type="entry name" value="SERINE PROTEASE FAMILY S10 SERINE CARBOXYPEPTIDASE"/>
    <property type="match status" value="1"/>
</dbReference>
<keyword evidence="14" id="KW-1185">Reference proteome</keyword>
<evidence type="ECO:0000256" key="12">
    <source>
        <dbReference type="SAM" id="Phobius"/>
    </source>
</evidence>
<keyword evidence="4 12" id="KW-0812">Transmembrane</keyword>
<dbReference type="PROSITE" id="PS00131">
    <property type="entry name" value="CARBOXYPEPT_SER_SER"/>
    <property type="match status" value="1"/>
</dbReference>
<evidence type="ECO:0000256" key="1">
    <source>
        <dbReference type="ARBA" id="ARBA00001003"/>
    </source>
</evidence>
<dbReference type="Proteomes" id="UP001516023">
    <property type="component" value="Unassembled WGS sequence"/>
</dbReference>
<protein>
    <recommendedName>
        <fullName evidence="10">Carboxypeptidase</fullName>
        <ecNumber evidence="10">3.4.16.-</ecNumber>
    </recommendedName>
</protein>
<evidence type="ECO:0000256" key="10">
    <source>
        <dbReference type="RuleBase" id="RU361156"/>
    </source>
</evidence>
<evidence type="ECO:0000256" key="4">
    <source>
        <dbReference type="ARBA" id="ARBA00022692"/>
    </source>
</evidence>
<comment type="subcellular location">
    <subcellularLocation>
        <location evidence="2">Golgi apparatus</location>
        <location evidence="2">trans-Golgi network membrane</location>
        <topology evidence="2">Single-pass type I membrane protein</topology>
    </subcellularLocation>
</comment>
<evidence type="ECO:0000256" key="2">
    <source>
        <dbReference type="ARBA" id="ARBA00004393"/>
    </source>
</evidence>
<keyword evidence="10" id="KW-0645">Protease</keyword>
<dbReference type="PRINTS" id="PR00724">
    <property type="entry name" value="CRBOXYPTASEC"/>
</dbReference>
<evidence type="ECO:0000256" key="5">
    <source>
        <dbReference type="ARBA" id="ARBA00022703"/>
    </source>
</evidence>
<evidence type="ECO:0000256" key="3">
    <source>
        <dbReference type="ARBA" id="ARBA00009431"/>
    </source>
</evidence>
<feature type="chain" id="PRO_5044530911" description="Carboxypeptidase" evidence="10">
    <location>
        <begin position="19"/>
        <end position="642"/>
    </location>
</feature>
<feature type="transmembrane region" description="Helical" evidence="12">
    <location>
        <begin position="585"/>
        <end position="606"/>
    </location>
</feature>
<evidence type="ECO:0000256" key="6">
    <source>
        <dbReference type="ARBA" id="ARBA00022729"/>
    </source>
</evidence>
<dbReference type="InterPro" id="IPR001563">
    <property type="entry name" value="Peptidase_S10"/>
</dbReference>
<dbReference type="PROSITE" id="PS00560">
    <property type="entry name" value="CARBOXYPEPT_SER_HIS"/>
    <property type="match status" value="1"/>
</dbReference>
<evidence type="ECO:0000313" key="13">
    <source>
        <dbReference type="EMBL" id="KAL3792983.1"/>
    </source>
</evidence>
<dbReference type="Pfam" id="PF00450">
    <property type="entry name" value="Peptidase_S10"/>
    <property type="match status" value="2"/>
</dbReference>
<keyword evidence="6 10" id="KW-0732">Signal</keyword>
<comment type="similarity">
    <text evidence="3 10">Belongs to the peptidase S10 family.</text>
</comment>
<keyword evidence="5" id="KW-0053">Apoptosis</keyword>
<dbReference type="Gene3D" id="3.40.50.1820">
    <property type="entry name" value="alpha/beta hydrolase"/>
    <property type="match status" value="1"/>
</dbReference>
<evidence type="ECO:0000256" key="9">
    <source>
        <dbReference type="ARBA" id="ARBA00023136"/>
    </source>
</evidence>
<keyword evidence="10" id="KW-0121">Carboxypeptidase</keyword>
<keyword evidence="7 12" id="KW-1133">Transmembrane helix</keyword>
<dbReference type="InterPro" id="IPR018202">
    <property type="entry name" value="Ser_caboxypep_ser_AS"/>
</dbReference>
<sequence>MSLPYRLGLALVITLAAASLFTKIEASAASAPPHLHHSSRYEVKRSLLEKGYPAFKTFHGSMHAGLIPAVSLVDDDGNERDVDDYSSYFFWLFLPDVPGNAPNQSEPESFRDDTLLIWLNGGPGCSSMVGAMTENGPVTIPKCTSYQLRLLSIDATCHNLTIFRVTAKNSVRPGIPPPNPASALDAPLVENPYAWTKKSAVLFVEQPGGTGFSTASSEWTGSTAEKRTEDDVAQNFYDFLQNFYTVFGEGLREKKLYISGESYAGMYIPSIARGIHLRNKLVSSPSQLINLSGVAIGNGWIDAYIQGGTTIDFAFWHGMIDLRTYRSLHQKWDQCVAGEINDNSVHPFHPYTTPDECGIVIAVMEASGSKMMYDVTTYDIYPGMDDVEGVVHKFFNDPDVRNALNAQSLEEKPQWLECVPGSGRRRKLRDHQHRELILLDSDIPSVVPYIAELVDDARIDVLLYNGDLDLACSAQSTEMALESMEWSGKEEWMDPAITPWQQWNIEGSAGGHTKKFNNLEFLVVYNSGHFVPTNQARNALNMIGRFLDGKAFGDVELPQFALSSNYQGKEPSIISISDHERSATIQFSMLSGILGFLLGLLASVVFSRKRSHHGHYHNQSSTDSPFPKTETTPLKHSTGPAV</sequence>
<comment type="caution">
    <text evidence="13">The sequence shown here is derived from an EMBL/GenBank/DDBJ whole genome shotgun (WGS) entry which is preliminary data.</text>
</comment>
<keyword evidence="9 12" id="KW-0472">Membrane</keyword>
<proteinExistence type="inferred from homology"/>
<dbReference type="EMBL" id="JABMIG020000096">
    <property type="protein sequence ID" value="KAL3792983.1"/>
    <property type="molecule type" value="Genomic_DNA"/>
</dbReference>
<keyword evidence="10" id="KW-0378">Hydrolase</keyword>
<gene>
    <name evidence="13" type="ORF">HJC23_010996</name>
</gene>
<evidence type="ECO:0000256" key="11">
    <source>
        <dbReference type="SAM" id="MobiDB-lite"/>
    </source>
</evidence>
<name>A0ABD3PXT2_9STRA</name>
<dbReference type="AlphaFoldDB" id="A0ABD3PXT2"/>
<reference evidence="13 14" key="1">
    <citation type="journal article" date="2020" name="G3 (Bethesda)">
        <title>Improved Reference Genome for Cyclotella cryptica CCMP332, a Model for Cell Wall Morphogenesis, Salinity Adaptation, and Lipid Production in Diatoms (Bacillariophyta).</title>
        <authorList>
            <person name="Roberts W.R."/>
            <person name="Downey K.M."/>
            <person name="Ruck E.C."/>
            <person name="Traller J.C."/>
            <person name="Alverson A.J."/>
        </authorList>
    </citation>
    <scope>NUCLEOTIDE SEQUENCE [LARGE SCALE GENOMIC DNA]</scope>
    <source>
        <strain evidence="13 14">CCMP332</strain>
    </source>
</reference>
<feature type="compositionally biased region" description="Polar residues" evidence="11">
    <location>
        <begin position="617"/>
        <end position="635"/>
    </location>
</feature>
<dbReference type="EC" id="3.4.16.-" evidence="10"/>
<evidence type="ECO:0000256" key="8">
    <source>
        <dbReference type="ARBA" id="ARBA00023034"/>
    </source>
</evidence>
<dbReference type="SUPFAM" id="SSF53474">
    <property type="entry name" value="alpha/beta-Hydrolases"/>
    <property type="match status" value="1"/>
</dbReference>
<dbReference type="GO" id="GO:0006508">
    <property type="term" value="P:proteolysis"/>
    <property type="evidence" value="ECO:0007669"/>
    <property type="project" value="UniProtKB-KW"/>
</dbReference>
<dbReference type="InterPro" id="IPR033124">
    <property type="entry name" value="Ser_caboxypep_his_AS"/>
</dbReference>
<dbReference type="InterPro" id="IPR029058">
    <property type="entry name" value="AB_hydrolase_fold"/>
</dbReference>